<reference evidence="2" key="1">
    <citation type="journal article" date="2021" name="PeerJ">
        <title>Extensive microbial diversity within the chicken gut microbiome revealed by metagenomics and culture.</title>
        <authorList>
            <person name="Gilroy R."/>
            <person name="Ravi A."/>
            <person name="Getino M."/>
            <person name="Pursley I."/>
            <person name="Horton D.L."/>
            <person name="Alikhan N.F."/>
            <person name="Baker D."/>
            <person name="Gharbi K."/>
            <person name="Hall N."/>
            <person name="Watson M."/>
            <person name="Adriaenssens E.M."/>
            <person name="Foster-Nyarko E."/>
            <person name="Jarju S."/>
            <person name="Secka A."/>
            <person name="Antonio M."/>
            <person name="Oren A."/>
            <person name="Chaudhuri R.R."/>
            <person name="La Ragione R."/>
            <person name="Hildebrand F."/>
            <person name="Pallen M.J."/>
        </authorList>
    </citation>
    <scope>NUCLEOTIDE SEQUENCE</scope>
    <source>
        <strain evidence="2">14324</strain>
    </source>
</reference>
<comment type="caution">
    <text evidence="2">The sequence shown here is derived from an EMBL/GenBank/DDBJ whole genome shotgun (WGS) entry which is preliminary data.</text>
</comment>
<dbReference type="PANTHER" id="PTHR39209:SF2">
    <property type="entry name" value="CYTOPLASMIC PROTEIN"/>
    <property type="match status" value="1"/>
</dbReference>
<sequence length="221" mass="24961">MIGITIDQKMKELWPQSALGCIQCRVSVEKSSRELLEDLEAQCSRIRKTYEKPADLPKREKIRDNRSAYKAFGKEPSRYRSSAEAMCRRLVQGKELYNINNVVECNNLFSIASGYSLGAYDVRQIEGAVTWKVAEEGAHYQGIGKDQINVEFLPVFCDEKGPFGNPTSDSVRTRITEKTTEILMVIFGFSGTADMEEDINKLCGLLEKYCDGQEFETAVID</sequence>
<protein>
    <recommendedName>
        <fullName evidence="1">B3/B4 tRNA-binding domain-containing protein</fullName>
    </recommendedName>
</protein>
<evidence type="ECO:0000313" key="2">
    <source>
        <dbReference type="EMBL" id="HIZ22432.1"/>
    </source>
</evidence>
<accession>A0A9D2DSJ2</accession>
<proteinExistence type="predicted"/>
<evidence type="ECO:0000259" key="1">
    <source>
        <dbReference type="SMART" id="SM00873"/>
    </source>
</evidence>
<feature type="domain" description="B3/B4 tRNA-binding" evidence="1">
    <location>
        <begin position="64"/>
        <end position="211"/>
    </location>
</feature>
<reference evidence="2" key="2">
    <citation type="submission" date="2021-04" db="EMBL/GenBank/DDBJ databases">
        <authorList>
            <person name="Gilroy R."/>
        </authorList>
    </citation>
    <scope>NUCLEOTIDE SEQUENCE</scope>
    <source>
        <strain evidence="2">14324</strain>
    </source>
</reference>
<dbReference type="GO" id="GO:0003723">
    <property type="term" value="F:RNA binding"/>
    <property type="evidence" value="ECO:0007669"/>
    <property type="project" value="InterPro"/>
</dbReference>
<dbReference type="InterPro" id="IPR020825">
    <property type="entry name" value="Phe-tRNA_synthase-like_B3/B4"/>
</dbReference>
<name>A0A9D2DSJ2_9FIRM</name>
<dbReference type="AlphaFoldDB" id="A0A9D2DSJ2"/>
<dbReference type="EMBL" id="DXBU01000091">
    <property type="protein sequence ID" value="HIZ22432.1"/>
    <property type="molecule type" value="Genomic_DNA"/>
</dbReference>
<gene>
    <name evidence="2" type="ORF">IAA21_06510</name>
</gene>
<dbReference type="Pfam" id="PF03483">
    <property type="entry name" value="B3_4"/>
    <property type="match status" value="1"/>
</dbReference>
<dbReference type="PANTHER" id="PTHR39209">
    <property type="match status" value="1"/>
</dbReference>
<dbReference type="SMART" id="SM00873">
    <property type="entry name" value="B3_4"/>
    <property type="match status" value="1"/>
</dbReference>
<dbReference type="Proteomes" id="UP000824041">
    <property type="component" value="Unassembled WGS sequence"/>
</dbReference>
<dbReference type="InterPro" id="IPR005146">
    <property type="entry name" value="B3/B4_tRNA-bd"/>
</dbReference>
<organism evidence="2 3">
    <name type="scientific">Candidatus Blautia faecigallinarum</name>
    <dbReference type="NCBI Taxonomy" id="2838488"/>
    <lineage>
        <taxon>Bacteria</taxon>
        <taxon>Bacillati</taxon>
        <taxon>Bacillota</taxon>
        <taxon>Clostridia</taxon>
        <taxon>Lachnospirales</taxon>
        <taxon>Lachnospiraceae</taxon>
        <taxon>Blautia</taxon>
    </lineage>
</organism>
<dbReference type="Gene3D" id="3.50.40.10">
    <property type="entry name" value="Phenylalanyl-trna Synthetase, Chain B, domain 3"/>
    <property type="match status" value="1"/>
</dbReference>
<evidence type="ECO:0000313" key="3">
    <source>
        <dbReference type="Proteomes" id="UP000824041"/>
    </source>
</evidence>
<dbReference type="SUPFAM" id="SSF56037">
    <property type="entry name" value="PheT/TilS domain"/>
    <property type="match status" value="1"/>
</dbReference>
<dbReference type="GO" id="GO:0004826">
    <property type="term" value="F:phenylalanine-tRNA ligase activity"/>
    <property type="evidence" value="ECO:0007669"/>
    <property type="project" value="InterPro"/>
</dbReference>